<name>A0A329QHX6_9ACTN</name>
<proteinExistence type="predicted"/>
<sequence length="71" mass="7492">MNIKHMIRFVGSAVSAGSAVKALAKAKREGDTLKMVEAALSVATVAVTVAVVVREMREGENGSADFELEDK</sequence>
<gene>
    <name evidence="1" type="ORF">DPM12_15195</name>
</gene>
<dbReference type="Proteomes" id="UP000250462">
    <property type="component" value="Unassembled WGS sequence"/>
</dbReference>
<comment type="caution">
    <text evidence="1">The sequence shown here is derived from an EMBL/GenBank/DDBJ whole genome shotgun (WGS) entry which is preliminary data.</text>
</comment>
<protein>
    <submittedName>
        <fullName evidence="1">Uncharacterized protein</fullName>
    </submittedName>
</protein>
<dbReference type="EMBL" id="QMIG01000017">
    <property type="protein sequence ID" value="RAW12017.1"/>
    <property type="molecule type" value="Genomic_DNA"/>
</dbReference>
<dbReference type="AlphaFoldDB" id="A0A329QHX6"/>
<organism evidence="1 2">
    <name type="scientific">Phytoactinopolyspora halophila</name>
    <dbReference type="NCBI Taxonomy" id="1981511"/>
    <lineage>
        <taxon>Bacteria</taxon>
        <taxon>Bacillati</taxon>
        <taxon>Actinomycetota</taxon>
        <taxon>Actinomycetes</taxon>
        <taxon>Jiangellales</taxon>
        <taxon>Jiangellaceae</taxon>
        <taxon>Phytoactinopolyspora</taxon>
    </lineage>
</organism>
<evidence type="ECO:0000313" key="1">
    <source>
        <dbReference type="EMBL" id="RAW12017.1"/>
    </source>
</evidence>
<reference evidence="1 2" key="1">
    <citation type="submission" date="2018-06" db="EMBL/GenBank/DDBJ databases">
        <title>Phytoactinopolyspora halophila sp. nov., a novel halophilic actinomycete isolated from a saline soil in China.</title>
        <authorList>
            <person name="Tang S.-K."/>
        </authorList>
    </citation>
    <scope>NUCLEOTIDE SEQUENCE [LARGE SCALE GENOMIC DNA]</scope>
    <source>
        <strain evidence="1 2">YIM 96934</strain>
    </source>
</reference>
<evidence type="ECO:0000313" key="2">
    <source>
        <dbReference type="Proteomes" id="UP000250462"/>
    </source>
</evidence>
<accession>A0A329QHX6</accession>
<keyword evidence="2" id="KW-1185">Reference proteome</keyword>